<feature type="compositionally biased region" description="Low complexity" evidence="1">
    <location>
        <begin position="24"/>
        <end position="35"/>
    </location>
</feature>
<dbReference type="WBParaSite" id="PSU_v2.g12621.t1">
    <property type="protein sequence ID" value="PSU_v2.g12621.t1"/>
    <property type="gene ID" value="PSU_v2.g12621"/>
</dbReference>
<proteinExistence type="predicted"/>
<organism evidence="2 3">
    <name type="scientific">Panagrolaimus superbus</name>
    <dbReference type="NCBI Taxonomy" id="310955"/>
    <lineage>
        <taxon>Eukaryota</taxon>
        <taxon>Metazoa</taxon>
        <taxon>Ecdysozoa</taxon>
        <taxon>Nematoda</taxon>
        <taxon>Chromadorea</taxon>
        <taxon>Rhabditida</taxon>
        <taxon>Tylenchina</taxon>
        <taxon>Panagrolaimomorpha</taxon>
        <taxon>Panagrolaimoidea</taxon>
        <taxon>Panagrolaimidae</taxon>
        <taxon>Panagrolaimus</taxon>
    </lineage>
</organism>
<evidence type="ECO:0000313" key="2">
    <source>
        <dbReference type="Proteomes" id="UP000887577"/>
    </source>
</evidence>
<evidence type="ECO:0000256" key="1">
    <source>
        <dbReference type="SAM" id="MobiDB-lite"/>
    </source>
</evidence>
<protein>
    <submittedName>
        <fullName evidence="3">Uncharacterized protein</fullName>
    </submittedName>
</protein>
<dbReference type="Proteomes" id="UP000887577">
    <property type="component" value="Unplaced"/>
</dbReference>
<reference evidence="3" key="1">
    <citation type="submission" date="2022-11" db="UniProtKB">
        <authorList>
            <consortium name="WormBaseParasite"/>
        </authorList>
    </citation>
    <scope>IDENTIFICATION</scope>
</reference>
<keyword evidence="2" id="KW-1185">Reference proteome</keyword>
<dbReference type="AlphaFoldDB" id="A0A914Y1F8"/>
<evidence type="ECO:0000313" key="3">
    <source>
        <dbReference type="WBParaSite" id="PSU_v2.g12621.t1"/>
    </source>
</evidence>
<feature type="region of interest" description="Disordered" evidence="1">
    <location>
        <begin position="1"/>
        <end position="43"/>
    </location>
</feature>
<name>A0A914Y1F8_9BILA</name>
<sequence>MNENRRPRKKLDLVGNPVVPPDTSPSVSLSDTTPSENVAEPLPHKDISQLQLSHVRHMAELKKVKSRSKGKENKARSIRMKMIHQQRKLQINATESEGFNINIGSDDQGPPGFVSLTPLPVAGFIPLHSLNLQPSVNQTTVTSQPSPIIAKNPLSGTNKYKELKSVREHVAAVLPEYQIVNNPLKKWSIEEAAKWKNICGQ</sequence>
<accession>A0A914Y1F8</accession>